<dbReference type="AlphaFoldDB" id="A0A4U3LP23"/>
<protein>
    <submittedName>
        <fullName evidence="2">Uncharacterized protein</fullName>
    </submittedName>
</protein>
<accession>A0A4U3LP23</accession>
<dbReference type="EMBL" id="SZPZ01000003">
    <property type="protein sequence ID" value="TKK77578.1"/>
    <property type="molecule type" value="Genomic_DNA"/>
</dbReference>
<feature type="transmembrane region" description="Helical" evidence="1">
    <location>
        <begin position="44"/>
        <end position="62"/>
    </location>
</feature>
<reference evidence="2 3" key="1">
    <citation type="submission" date="2019-04" db="EMBL/GenBank/DDBJ databases">
        <title>Kribbella sp. NEAU-THZ 27 nov., a novel actinomycete isolated from soil.</title>
        <authorList>
            <person name="Duan L."/>
        </authorList>
    </citation>
    <scope>NUCLEOTIDE SEQUENCE [LARGE SCALE GENOMIC DNA]</scope>
    <source>
        <strain evidence="3">NEAU-THZ27</strain>
    </source>
</reference>
<dbReference type="RefSeq" id="WP_137255749.1">
    <property type="nucleotide sequence ID" value="NZ_JBHSPQ010000002.1"/>
</dbReference>
<comment type="caution">
    <text evidence="2">The sequence shown here is derived from an EMBL/GenBank/DDBJ whole genome shotgun (WGS) entry which is preliminary data.</text>
</comment>
<evidence type="ECO:0000313" key="3">
    <source>
        <dbReference type="Proteomes" id="UP000305836"/>
    </source>
</evidence>
<evidence type="ECO:0000256" key="1">
    <source>
        <dbReference type="SAM" id="Phobius"/>
    </source>
</evidence>
<keyword evidence="1" id="KW-1133">Transmembrane helix</keyword>
<keyword evidence="1" id="KW-0472">Membrane</keyword>
<feature type="transmembrane region" description="Helical" evidence="1">
    <location>
        <begin position="67"/>
        <end position="87"/>
    </location>
</feature>
<feature type="transmembrane region" description="Helical" evidence="1">
    <location>
        <begin position="12"/>
        <end position="32"/>
    </location>
</feature>
<dbReference type="OrthoDB" id="3825787at2"/>
<name>A0A4U3LP23_9ACTN</name>
<dbReference type="Proteomes" id="UP000305836">
    <property type="component" value="Unassembled WGS sequence"/>
</dbReference>
<feature type="transmembrane region" description="Helical" evidence="1">
    <location>
        <begin position="138"/>
        <end position="160"/>
    </location>
</feature>
<feature type="transmembrane region" description="Helical" evidence="1">
    <location>
        <begin position="116"/>
        <end position="132"/>
    </location>
</feature>
<sequence>MNELLKGIRPLDYVLAGLMTAAGALLMVENITATDANLPHAMSTTTWVMLPVFLLVTLPILWRRRNILAVVGVTAVTTLAHVLAFGWVTRCGVVIPLGFALAYAVARYAGSWLNQLIGLGGIVVLELVMLWRDASIDTVAGALAIALPGIALFYGIGVLVQNRVTKRSGGIAPVHEHTAA</sequence>
<organism evidence="2 3">
    <name type="scientific">Kribbella jiaozuonensis</name>
    <dbReference type="NCBI Taxonomy" id="2575441"/>
    <lineage>
        <taxon>Bacteria</taxon>
        <taxon>Bacillati</taxon>
        <taxon>Actinomycetota</taxon>
        <taxon>Actinomycetes</taxon>
        <taxon>Propionibacteriales</taxon>
        <taxon>Kribbellaceae</taxon>
        <taxon>Kribbella</taxon>
    </lineage>
</organism>
<proteinExistence type="predicted"/>
<keyword evidence="1" id="KW-0812">Transmembrane</keyword>
<gene>
    <name evidence="2" type="ORF">FDA38_20685</name>
</gene>
<keyword evidence="3" id="KW-1185">Reference proteome</keyword>
<evidence type="ECO:0000313" key="2">
    <source>
        <dbReference type="EMBL" id="TKK77578.1"/>
    </source>
</evidence>